<feature type="compositionally biased region" description="Polar residues" evidence="2">
    <location>
        <begin position="54"/>
        <end position="66"/>
    </location>
</feature>
<evidence type="ECO:0000256" key="2">
    <source>
        <dbReference type="SAM" id="MobiDB-lite"/>
    </source>
</evidence>
<dbReference type="Pfam" id="PF01569">
    <property type="entry name" value="PAP2"/>
    <property type="match status" value="1"/>
</dbReference>
<comment type="caution">
    <text evidence="5">The sequence shown here is derived from an EMBL/GenBank/DDBJ whole genome shotgun (WGS) entry which is preliminary data.</text>
</comment>
<dbReference type="InterPro" id="IPR000326">
    <property type="entry name" value="PAP2/HPO"/>
</dbReference>
<evidence type="ECO:0000256" key="1">
    <source>
        <dbReference type="ARBA" id="ARBA00022729"/>
    </source>
</evidence>
<accession>A0ABT8GU82</accession>
<feature type="signal peptide" evidence="3">
    <location>
        <begin position="1"/>
        <end position="26"/>
    </location>
</feature>
<dbReference type="NCBIfam" id="TIGR02601">
    <property type="entry name" value="autotrns_rpt"/>
    <property type="match status" value="1"/>
</dbReference>
<feature type="chain" id="PRO_5047059231" evidence="3">
    <location>
        <begin position="27"/>
        <end position="741"/>
    </location>
</feature>
<dbReference type="InterPro" id="IPR013425">
    <property type="entry name" value="Autotrns_rpt"/>
</dbReference>
<feature type="domain" description="Phosphatidic acid phosphatase type 2/haloperoxidase" evidence="4">
    <location>
        <begin position="273"/>
        <end position="430"/>
    </location>
</feature>
<evidence type="ECO:0000313" key="6">
    <source>
        <dbReference type="Proteomes" id="UP001172743"/>
    </source>
</evidence>
<dbReference type="Gene3D" id="1.20.144.10">
    <property type="entry name" value="Phosphatidic acid phosphatase type 2/haloperoxidase"/>
    <property type="match status" value="1"/>
</dbReference>
<sequence>MKFVKKNSIILLATITMASSTLPVQASSYPHGSLTESVVTSNNTFKGDKFSKPQKPQGTTGEVNTDAPQVDKTLSAVDNGGNANDSILKNVAATNPFISILDGFDQIWSLNQPDWRDGSALTKPGAIGEVANYGDGPTVYFDGYKNDKTKVVADKKTYANEEIRDSETWKTNIKYVEEVTKNRTDEEALAAYYDDQRDKIYSMIEAFGPLANTYVDIVKPVTSVVRTTEDMNIVLEETTVEDQSQGMGQWKDSELSDAMDLVHLIRFRNPSSSNPSKYFFSSPRPYRMNSNGEVKEVVDKNGLPVWETLGSGRSTVEELPSGGKKETGERHYQQYESNVEVIPALEYVKRKAEDGRGKDGAFPSGHTSAAYLSTFGFAYATPERYAEFLTRAAQMGENRIVTGMHSPLDVIGARIQSTAMTAYAYNLAENKEVLDKAYENAGEVFGEVAESKNMSLYEYAHTVTEAYKFESAYDEEKWENHEANKAFYREKLTYGLPQTGIKGLDPVVPKGAEVLLETRQPYLTDKQRREVLYTTEIESGYPLIDESNGWGRLDLVTASDGYGAFLSNVTVDMDASKGRFHAHDWWRNDITGKGMLTKQGTGTLTLTGNNSYSGGTLLQGGTLEATSRTAFGEGDLYVENGTLLVNVDGSLDLKGNLTMEAGNLDIAMENDYSQLNVEGLLYLDGGNLNLDLSNYKREKATNITLMTADKVIGKFDNVTADGYKVTVTYRNNSVVAHIKAK</sequence>
<keyword evidence="1 3" id="KW-0732">Signal</keyword>
<proteinExistence type="predicted"/>
<dbReference type="SUPFAM" id="SSF51126">
    <property type="entry name" value="Pectin lyase-like"/>
    <property type="match status" value="1"/>
</dbReference>
<dbReference type="EMBL" id="JAUHTQ010000014">
    <property type="protein sequence ID" value="MDN4494983.1"/>
    <property type="molecule type" value="Genomic_DNA"/>
</dbReference>
<dbReference type="SUPFAM" id="SSF48317">
    <property type="entry name" value="Acid phosphatase/Vanadium-dependent haloperoxidase"/>
    <property type="match status" value="1"/>
</dbReference>
<dbReference type="InterPro" id="IPR036938">
    <property type="entry name" value="PAP2/HPO_sf"/>
</dbReference>
<feature type="region of interest" description="Disordered" evidence="2">
    <location>
        <begin position="45"/>
        <end position="66"/>
    </location>
</feature>
<dbReference type="Proteomes" id="UP001172743">
    <property type="component" value="Unassembled WGS sequence"/>
</dbReference>
<dbReference type="RefSeq" id="WP_301139301.1">
    <property type="nucleotide sequence ID" value="NZ_JAUHTQ010000014.1"/>
</dbReference>
<reference evidence="5" key="1">
    <citation type="submission" date="2023-07" db="EMBL/GenBank/DDBJ databases">
        <title>Ureibacillus sp. isolated from freshwater well.</title>
        <authorList>
            <person name="Kirdat K."/>
            <person name="Bhatt A."/>
            <person name="Teware R."/>
            <person name="Bhavsar Y."/>
            <person name="Yadav A."/>
        </authorList>
    </citation>
    <scope>NUCLEOTIDE SEQUENCE</scope>
    <source>
        <strain evidence="5">BA0131</strain>
    </source>
</reference>
<evidence type="ECO:0000259" key="4">
    <source>
        <dbReference type="Pfam" id="PF01569"/>
    </source>
</evidence>
<protein>
    <submittedName>
        <fullName evidence="5">Phosphatase PAP2 family protein</fullName>
    </submittedName>
</protein>
<dbReference type="Pfam" id="PF12951">
    <property type="entry name" value="PATR"/>
    <property type="match status" value="1"/>
</dbReference>
<keyword evidence="6" id="KW-1185">Reference proteome</keyword>
<dbReference type="InterPro" id="IPR011050">
    <property type="entry name" value="Pectin_lyase_fold/virulence"/>
</dbReference>
<evidence type="ECO:0000256" key="3">
    <source>
        <dbReference type="SAM" id="SignalP"/>
    </source>
</evidence>
<evidence type="ECO:0000313" key="5">
    <source>
        <dbReference type="EMBL" id="MDN4494983.1"/>
    </source>
</evidence>
<gene>
    <name evidence="5" type="ORF">QYB95_15625</name>
</gene>
<name>A0ABT8GU82_9BACL</name>
<organism evidence="5 6">
    <name type="scientific">Ureibacillus aquaedulcis</name>
    <dbReference type="NCBI Taxonomy" id="3058421"/>
    <lineage>
        <taxon>Bacteria</taxon>
        <taxon>Bacillati</taxon>
        <taxon>Bacillota</taxon>
        <taxon>Bacilli</taxon>
        <taxon>Bacillales</taxon>
        <taxon>Caryophanaceae</taxon>
        <taxon>Ureibacillus</taxon>
    </lineage>
</organism>